<proteinExistence type="predicted"/>
<dbReference type="STRING" id="796604.A0A2X0P3T8"/>
<evidence type="ECO:0000313" key="7">
    <source>
        <dbReference type="EMBL" id="SGY39741.1"/>
    </source>
</evidence>
<evidence type="ECO:0000256" key="1">
    <source>
        <dbReference type="ARBA" id="ARBA00001964"/>
    </source>
</evidence>
<name>A0A2X0P3T8_9BASI</name>
<keyword evidence="4" id="KW-0786">Thiamine pyrophosphate</keyword>
<evidence type="ECO:0000313" key="8">
    <source>
        <dbReference type="Proteomes" id="UP000249464"/>
    </source>
</evidence>
<gene>
    <name evidence="7" type="primary">BQ5605_C003g02270</name>
    <name evidence="7" type="ORF">BQ5605_C003G02270</name>
</gene>
<keyword evidence="3" id="KW-0560">Oxidoreductase</keyword>
<dbReference type="GO" id="GO:0004739">
    <property type="term" value="F:pyruvate dehydrogenase (acetyl-transferring) activity"/>
    <property type="evidence" value="ECO:0007669"/>
    <property type="project" value="UniProtKB-EC"/>
</dbReference>
<dbReference type="EC" id="1.2.4.1" evidence="2"/>
<dbReference type="Proteomes" id="UP000249464">
    <property type="component" value="Unassembled WGS sequence"/>
</dbReference>
<dbReference type="PANTHER" id="PTHR11516">
    <property type="entry name" value="PYRUVATE DEHYDROGENASE E1 COMPONENT, ALPHA SUBUNIT BACTERIAL AND ORGANELLAR"/>
    <property type="match status" value="1"/>
</dbReference>
<dbReference type="Gene3D" id="3.40.50.970">
    <property type="match status" value="1"/>
</dbReference>
<dbReference type="FunFam" id="3.40.50.970:FF:000013">
    <property type="entry name" value="Pyruvate dehydrogenase E1 component subunit alpha"/>
    <property type="match status" value="1"/>
</dbReference>
<evidence type="ECO:0000256" key="4">
    <source>
        <dbReference type="ARBA" id="ARBA00023052"/>
    </source>
</evidence>
<dbReference type="InterPro" id="IPR029061">
    <property type="entry name" value="THDP-binding"/>
</dbReference>
<evidence type="ECO:0000256" key="3">
    <source>
        <dbReference type="ARBA" id="ARBA00023002"/>
    </source>
</evidence>
<feature type="domain" description="Dehydrogenase E1 component" evidence="6">
    <location>
        <begin position="82"/>
        <end position="387"/>
    </location>
</feature>
<evidence type="ECO:0000256" key="2">
    <source>
        <dbReference type="ARBA" id="ARBA00012281"/>
    </source>
</evidence>
<dbReference type="CDD" id="cd02000">
    <property type="entry name" value="TPP_E1_PDC_ADC_BCADC"/>
    <property type="match status" value="1"/>
</dbReference>
<protein>
    <recommendedName>
        <fullName evidence="5">Pyruvate dehydrogenase E1 component subunit alpha, mitochondrial</fullName>
        <ecNumber evidence="2">1.2.4.1</ecNumber>
    </recommendedName>
</protein>
<dbReference type="InterPro" id="IPR050642">
    <property type="entry name" value="PDH_E1_Alpha_Subunit"/>
</dbReference>
<keyword evidence="8" id="KW-1185">Reference proteome</keyword>
<dbReference type="AlphaFoldDB" id="A0A2X0P3T8"/>
<evidence type="ECO:0000256" key="5">
    <source>
        <dbReference type="ARBA" id="ARBA00072290"/>
    </source>
</evidence>
<dbReference type="PANTHER" id="PTHR11516:SF60">
    <property type="entry name" value="PYRUVATE DEHYDROGENASE E1 COMPONENT SUBUNIT ALPHA"/>
    <property type="match status" value="1"/>
</dbReference>
<accession>A0A2X0P3T8</accession>
<dbReference type="InterPro" id="IPR001017">
    <property type="entry name" value="DH_E1"/>
</dbReference>
<sequence>MSRIARSLPSVAGLRARPTCRVASPLLARSLQTTSDSSSKIESNGDTVKVALHEDYFKSHLCDIPALEMHVSKTELVDMYRNMVLVRRMEMAADQLYKAKLIRGFCHLAIGQEAVSVGMHHAIKKDDKIITAYRCHPFAVLRGGTVKGVLAELLGNNIGRRDGMSHGKGGSIFFGGNGIVGAQVPLGAGIAFAQQYLGQDKDHATFAMYGDGASNQGQVFEAYNMAKLWNLPCVFVCENNLYGMGTSAARSSSNTKYYKRGDLIPGLQLNESAPLPSLFQVNGMDVLAVKQAVSFAKEWTQAGKGPLLLEMVTYRYGGHSMSDPGTTYRTREEIQHMRSSNDPITGLKNNILEWDVVEESELKKIDKDARKEVEVAVEEAKKSPEPSQDQELWTDSESWFDPGAVIFQFERLADVEDGSHRLAVYYKGTNPMYMRGREREEIHHFDRNDSNLYPDGPKQFGSA</sequence>
<organism evidence="7 8">
    <name type="scientific">Microbotryum silenes-dioicae</name>
    <dbReference type="NCBI Taxonomy" id="796604"/>
    <lineage>
        <taxon>Eukaryota</taxon>
        <taxon>Fungi</taxon>
        <taxon>Dikarya</taxon>
        <taxon>Basidiomycota</taxon>
        <taxon>Pucciniomycotina</taxon>
        <taxon>Microbotryomycetes</taxon>
        <taxon>Microbotryales</taxon>
        <taxon>Microbotryaceae</taxon>
        <taxon>Microbotryum</taxon>
    </lineage>
</organism>
<evidence type="ECO:0000259" key="6">
    <source>
        <dbReference type="Pfam" id="PF00676"/>
    </source>
</evidence>
<reference evidence="7 8" key="1">
    <citation type="submission" date="2016-11" db="EMBL/GenBank/DDBJ databases">
        <authorList>
            <person name="Jaros S."/>
            <person name="Januszkiewicz K."/>
            <person name="Wedrychowicz H."/>
        </authorList>
    </citation>
    <scope>NUCLEOTIDE SEQUENCE [LARGE SCALE GENOMIC DNA]</scope>
</reference>
<dbReference type="Pfam" id="PF00676">
    <property type="entry name" value="E1_dh"/>
    <property type="match status" value="1"/>
</dbReference>
<dbReference type="GO" id="GO:0006086">
    <property type="term" value="P:pyruvate decarboxylation to acetyl-CoA"/>
    <property type="evidence" value="ECO:0007669"/>
    <property type="project" value="TreeGrafter"/>
</dbReference>
<dbReference type="SUPFAM" id="SSF52518">
    <property type="entry name" value="Thiamin diphosphate-binding fold (THDP-binding)"/>
    <property type="match status" value="1"/>
</dbReference>
<comment type="cofactor">
    <cofactor evidence="1">
        <name>thiamine diphosphate</name>
        <dbReference type="ChEBI" id="CHEBI:58937"/>
    </cofactor>
</comment>
<dbReference type="EMBL" id="FQNC01000042">
    <property type="protein sequence ID" value="SGY39741.1"/>
    <property type="molecule type" value="Genomic_DNA"/>
</dbReference>